<organism evidence="5 6">
    <name type="scientific">Arcticibacter svalbardensis MN12-7</name>
    <dbReference type="NCBI Taxonomy" id="1150600"/>
    <lineage>
        <taxon>Bacteria</taxon>
        <taxon>Pseudomonadati</taxon>
        <taxon>Bacteroidota</taxon>
        <taxon>Sphingobacteriia</taxon>
        <taxon>Sphingobacteriales</taxon>
        <taxon>Sphingobacteriaceae</taxon>
        <taxon>Arcticibacter</taxon>
    </lineage>
</organism>
<dbReference type="PATRIC" id="fig|1150600.3.peg.3138"/>
<gene>
    <name evidence="5" type="ORF">ADIARSV_3170</name>
</gene>
<accession>R9GPN5</accession>
<dbReference type="InterPro" id="IPR024664">
    <property type="entry name" value="Ara_Isoase_C"/>
</dbReference>
<evidence type="ECO:0000313" key="5">
    <source>
        <dbReference type="EMBL" id="EOR93661.1"/>
    </source>
</evidence>
<dbReference type="EC" id="5.3.1.4" evidence="5"/>
<protein>
    <submittedName>
        <fullName evidence="5">L-arabinose isomerase</fullName>
        <ecNumber evidence="5">5.3.1.4</ecNumber>
    </submittedName>
</protein>
<evidence type="ECO:0000256" key="3">
    <source>
        <dbReference type="ARBA" id="ARBA00023277"/>
    </source>
</evidence>
<keyword evidence="2 5" id="KW-0413">Isomerase</keyword>
<reference evidence="5 6" key="1">
    <citation type="journal article" date="2013" name="Genome Announc.">
        <title>Draft Genome Sequence of Arcticibacter svalbardensis Strain MN12-7T, a Member of the Family Sphingobacteriaceae Isolated from an Arctic Soil Sample.</title>
        <authorList>
            <person name="Shivaji S."/>
            <person name="Ara S."/>
            <person name="Prasad S."/>
            <person name="Manasa B.P."/>
            <person name="Begum Z."/>
            <person name="Singh A."/>
            <person name="Kumar Pinnaka A."/>
        </authorList>
    </citation>
    <scope>NUCLEOTIDE SEQUENCE [LARGE SCALE GENOMIC DNA]</scope>
    <source>
        <strain evidence="5 6">MN12-7</strain>
    </source>
</reference>
<dbReference type="GO" id="GO:0019569">
    <property type="term" value="P:L-arabinose catabolic process to D-xylulose 5-phosphate"/>
    <property type="evidence" value="ECO:0007669"/>
    <property type="project" value="TreeGrafter"/>
</dbReference>
<keyword evidence="6" id="KW-1185">Reference proteome</keyword>
<dbReference type="GO" id="GO:0008733">
    <property type="term" value="F:L-arabinose isomerase activity"/>
    <property type="evidence" value="ECO:0007669"/>
    <property type="project" value="UniProtKB-EC"/>
</dbReference>
<dbReference type="EMBL" id="AQPN01000107">
    <property type="protein sequence ID" value="EOR93661.1"/>
    <property type="molecule type" value="Genomic_DNA"/>
</dbReference>
<comment type="caution">
    <text evidence="5">The sequence shown here is derived from an EMBL/GenBank/DDBJ whole genome shotgun (WGS) entry which is preliminary data.</text>
</comment>
<dbReference type="Pfam" id="PF11762">
    <property type="entry name" value="Arabinose_Iso_C"/>
    <property type="match status" value="1"/>
</dbReference>
<dbReference type="STRING" id="1150600.ADIARSV_3170"/>
<keyword evidence="3" id="KW-0119">Carbohydrate metabolism</keyword>
<evidence type="ECO:0000259" key="4">
    <source>
        <dbReference type="Pfam" id="PF11762"/>
    </source>
</evidence>
<evidence type="ECO:0000313" key="6">
    <source>
        <dbReference type="Proteomes" id="UP000014174"/>
    </source>
</evidence>
<evidence type="ECO:0000256" key="1">
    <source>
        <dbReference type="ARBA" id="ARBA00022935"/>
    </source>
</evidence>
<dbReference type="RefSeq" id="WP_016196399.1">
    <property type="nucleotide sequence ID" value="NZ_AQPN01000107.1"/>
</dbReference>
<sequence>MRYGSLRGDAHHTGFSQNLTSEHMQDFAEMAGIEFVKIGKETNLYQLKNELRWSEVAYK</sequence>
<dbReference type="AlphaFoldDB" id="R9GPN5"/>
<dbReference type="SUPFAM" id="SSF50443">
    <property type="entry name" value="FucI/AraA C-terminal domain-like"/>
    <property type="match status" value="1"/>
</dbReference>
<dbReference type="InterPro" id="IPR004216">
    <property type="entry name" value="Fuc/Ara_isomerase_C"/>
</dbReference>
<dbReference type="PANTHER" id="PTHR38464">
    <property type="entry name" value="L-ARABINOSE ISOMERASE"/>
    <property type="match status" value="1"/>
</dbReference>
<feature type="domain" description="L-arabinose isomerase C-terminal" evidence="4">
    <location>
        <begin position="7"/>
        <end position="34"/>
    </location>
</feature>
<dbReference type="InterPro" id="IPR003762">
    <property type="entry name" value="Lara_isomerase"/>
</dbReference>
<dbReference type="eggNOG" id="COG2160">
    <property type="taxonomic scope" value="Bacteria"/>
</dbReference>
<dbReference type="GO" id="GO:0005829">
    <property type="term" value="C:cytosol"/>
    <property type="evidence" value="ECO:0007669"/>
    <property type="project" value="TreeGrafter"/>
</dbReference>
<keyword evidence="1" id="KW-0054">Arabinose catabolism</keyword>
<dbReference type="Proteomes" id="UP000014174">
    <property type="component" value="Unassembled WGS sequence"/>
</dbReference>
<dbReference type="PANTHER" id="PTHR38464:SF1">
    <property type="entry name" value="L-ARABINOSE ISOMERASE"/>
    <property type="match status" value="1"/>
</dbReference>
<proteinExistence type="predicted"/>
<evidence type="ECO:0000256" key="2">
    <source>
        <dbReference type="ARBA" id="ARBA00023235"/>
    </source>
</evidence>
<name>R9GPN5_9SPHI</name>